<dbReference type="Proteomes" id="UP000233837">
    <property type="component" value="Unassembled WGS sequence"/>
</dbReference>
<reference evidence="1 2" key="1">
    <citation type="journal article" date="2016" name="Sci. Rep.">
        <title>The Dendrobium catenatum Lindl. genome sequence provides insights into polysaccharide synthase, floral development and adaptive evolution.</title>
        <authorList>
            <person name="Zhang G.Q."/>
            <person name="Xu Q."/>
            <person name="Bian C."/>
            <person name="Tsai W.C."/>
            <person name="Yeh C.M."/>
            <person name="Liu K.W."/>
            <person name="Yoshida K."/>
            <person name="Zhang L.S."/>
            <person name="Chang S.B."/>
            <person name="Chen F."/>
            <person name="Shi Y."/>
            <person name="Su Y.Y."/>
            <person name="Zhang Y.Q."/>
            <person name="Chen L.J."/>
            <person name="Yin Y."/>
            <person name="Lin M."/>
            <person name="Huang H."/>
            <person name="Deng H."/>
            <person name="Wang Z.W."/>
            <person name="Zhu S.L."/>
            <person name="Zhao X."/>
            <person name="Deng C."/>
            <person name="Niu S.C."/>
            <person name="Huang J."/>
            <person name="Wang M."/>
            <person name="Liu G.H."/>
            <person name="Yang H.J."/>
            <person name="Xiao X.J."/>
            <person name="Hsiao Y.Y."/>
            <person name="Wu W.L."/>
            <person name="Chen Y.Y."/>
            <person name="Mitsuda N."/>
            <person name="Ohme-Takagi M."/>
            <person name="Luo Y.B."/>
            <person name="Van de Peer Y."/>
            <person name="Liu Z.J."/>
        </authorList>
    </citation>
    <scope>NUCLEOTIDE SEQUENCE [LARGE SCALE GENOMIC DNA]</scope>
    <source>
        <tissue evidence="1">The whole plant</tissue>
    </source>
</reference>
<evidence type="ECO:0000313" key="1">
    <source>
        <dbReference type="EMBL" id="PKU84567.1"/>
    </source>
</evidence>
<sequence length="119" mass="13169">MADAVIHDELVQRQRRVAPRQRRPRLVVVAPAPEVMVAPELEVVQGGRFSPLTHSGDEEDVACIAATPPVATTLPRARLPRDTGVRALTQRIRNIVRLDRGRGPVSREGLLRQIARATF</sequence>
<organism evidence="1 2">
    <name type="scientific">Dendrobium catenatum</name>
    <dbReference type="NCBI Taxonomy" id="906689"/>
    <lineage>
        <taxon>Eukaryota</taxon>
        <taxon>Viridiplantae</taxon>
        <taxon>Streptophyta</taxon>
        <taxon>Embryophyta</taxon>
        <taxon>Tracheophyta</taxon>
        <taxon>Spermatophyta</taxon>
        <taxon>Magnoliopsida</taxon>
        <taxon>Liliopsida</taxon>
        <taxon>Asparagales</taxon>
        <taxon>Orchidaceae</taxon>
        <taxon>Epidendroideae</taxon>
        <taxon>Malaxideae</taxon>
        <taxon>Dendrobiinae</taxon>
        <taxon>Dendrobium</taxon>
    </lineage>
</organism>
<name>A0A2I0X9F9_9ASPA</name>
<dbReference type="AlphaFoldDB" id="A0A2I0X9F9"/>
<reference evidence="1 2" key="2">
    <citation type="journal article" date="2017" name="Nature">
        <title>The Apostasia genome and the evolution of orchids.</title>
        <authorList>
            <person name="Zhang G.Q."/>
            <person name="Liu K.W."/>
            <person name="Li Z."/>
            <person name="Lohaus R."/>
            <person name="Hsiao Y.Y."/>
            <person name="Niu S.C."/>
            <person name="Wang J.Y."/>
            <person name="Lin Y.C."/>
            <person name="Xu Q."/>
            <person name="Chen L.J."/>
            <person name="Yoshida K."/>
            <person name="Fujiwara S."/>
            <person name="Wang Z.W."/>
            <person name="Zhang Y.Q."/>
            <person name="Mitsuda N."/>
            <person name="Wang M."/>
            <person name="Liu G.H."/>
            <person name="Pecoraro L."/>
            <person name="Huang H.X."/>
            <person name="Xiao X.J."/>
            <person name="Lin M."/>
            <person name="Wu X.Y."/>
            <person name="Wu W.L."/>
            <person name="Chen Y.Y."/>
            <person name="Chang S.B."/>
            <person name="Sakamoto S."/>
            <person name="Ohme-Takagi M."/>
            <person name="Yagi M."/>
            <person name="Zeng S.J."/>
            <person name="Shen C.Y."/>
            <person name="Yeh C.M."/>
            <person name="Luo Y.B."/>
            <person name="Tsai W.C."/>
            <person name="Van de Peer Y."/>
            <person name="Liu Z.J."/>
        </authorList>
    </citation>
    <scope>NUCLEOTIDE SEQUENCE [LARGE SCALE GENOMIC DNA]</scope>
    <source>
        <tissue evidence="1">The whole plant</tissue>
    </source>
</reference>
<evidence type="ECO:0000313" key="2">
    <source>
        <dbReference type="Proteomes" id="UP000233837"/>
    </source>
</evidence>
<accession>A0A2I0X9F9</accession>
<proteinExistence type="predicted"/>
<keyword evidence="2" id="KW-1185">Reference proteome</keyword>
<gene>
    <name evidence="1" type="ORF">MA16_Dca017954</name>
</gene>
<protein>
    <submittedName>
        <fullName evidence="1">Uncharacterized protein</fullName>
    </submittedName>
</protein>
<dbReference type="EMBL" id="KZ502047">
    <property type="protein sequence ID" value="PKU84567.1"/>
    <property type="molecule type" value="Genomic_DNA"/>
</dbReference>